<dbReference type="InterPro" id="IPR008554">
    <property type="entry name" value="Glutaredoxin-like"/>
</dbReference>
<organism evidence="1 2">
    <name type="scientific">Nocardioides aurantiacus</name>
    <dbReference type="NCBI Taxonomy" id="86796"/>
    <lineage>
        <taxon>Bacteria</taxon>
        <taxon>Bacillati</taxon>
        <taxon>Actinomycetota</taxon>
        <taxon>Actinomycetes</taxon>
        <taxon>Propionibacteriales</taxon>
        <taxon>Nocardioidaceae</taxon>
        <taxon>Nocardioides</taxon>
    </lineage>
</organism>
<dbReference type="RefSeq" id="WP_123388838.1">
    <property type="nucleotide sequence ID" value="NZ_RKHO01000001.1"/>
</dbReference>
<protein>
    <submittedName>
        <fullName evidence="1">Glutaredoxin</fullName>
    </submittedName>
</protein>
<proteinExistence type="predicted"/>
<comment type="caution">
    <text evidence="1">The sequence shown here is derived from an EMBL/GenBank/DDBJ whole genome shotgun (WGS) entry which is preliminary data.</text>
</comment>
<dbReference type="OrthoDB" id="8779161at2"/>
<dbReference type="Gene3D" id="3.40.30.10">
    <property type="entry name" value="Glutaredoxin"/>
    <property type="match status" value="1"/>
</dbReference>
<dbReference type="PANTHER" id="PTHR33558:SF1">
    <property type="entry name" value="GLUTAREDOXIN-LIKE PROTEIN C5ORF63 HOMOLOG"/>
    <property type="match status" value="1"/>
</dbReference>
<keyword evidence="2" id="KW-1185">Reference proteome</keyword>
<reference evidence="1 2" key="1">
    <citation type="submission" date="2018-11" db="EMBL/GenBank/DDBJ databases">
        <title>Sequencing the genomes of 1000 actinobacteria strains.</title>
        <authorList>
            <person name="Klenk H.-P."/>
        </authorList>
    </citation>
    <scope>NUCLEOTIDE SEQUENCE [LARGE SCALE GENOMIC DNA]</scope>
    <source>
        <strain evidence="1 2">DSM 12652</strain>
    </source>
</reference>
<accession>A0A3N2CPZ8</accession>
<dbReference type="AlphaFoldDB" id="A0A3N2CPZ8"/>
<name>A0A3N2CPZ8_9ACTN</name>
<dbReference type="InterPro" id="IPR036249">
    <property type="entry name" value="Thioredoxin-like_sf"/>
</dbReference>
<dbReference type="EMBL" id="RKHO01000001">
    <property type="protein sequence ID" value="ROR89488.1"/>
    <property type="molecule type" value="Genomic_DNA"/>
</dbReference>
<dbReference type="PANTHER" id="PTHR33558">
    <property type="entry name" value="GLUTAREDOXIN-LIKE PROTEIN C5ORF63 HOMOLOG"/>
    <property type="match status" value="1"/>
</dbReference>
<dbReference type="SUPFAM" id="SSF52833">
    <property type="entry name" value="Thioredoxin-like"/>
    <property type="match status" value="1"/>
</dbReference>
<dbReference type="Pfam" id="PF05768">
    <property type="entry name" value="Glrx-like"/>
    <property type="match status" value="1"/>
</dbReference>
<dbReference type="Proteomes" id="UP000281738">
    <property type="component" value="Unassembled WGS sequence"/>
</dbReference>
<sequence length="82" mass="9262">MTARVTLYTRVGCHLCEEARVVVQAVCDDLGEAFEEVDVDSAVELQEAYSDQVPVTLVDGRRHDFWRVDERRLRTALARPAG</sequence>
<evidence type="ECO:0000313" key="1">
    <source>
        <dbReference type="EMBL" id="ROR89488.1"/>
    </source>
</evidence>
<evidence type="ECO:0000313" key="2">
    <source>
        <dbReference type="Proteomes" id="UP000281738"/>
    </source>
</evidence>
<dbReference type="InterPro" id="IPR052565">
    <property type="entry name" value="Glutaredoxin-like_YDR286C"/>
</dbReference>
<gene>
    <name evidence="1" type="ORF">EDD33_0313</name>
</gene>